<sequence>MTPEIAGMRIARSIKSVENDMDELLAKAGELLAEVARARVSTLNAAVQGQRPLARFAAMQKCLVEARSELVRAHSDLSKLAESMDIAYQCPENAVLEEGLDGELQTLAG</sequence>
<dbReference type="EMBL" id="JALHLE010000007">
    <property type="protein sequence ID" value="MCJ2178119.1"/>
    <property type="molecule type" value="Genomic_DNA"/>
</dbReference>
<accession>A0ABT0AZJ1</accession>
<keyword evidence="2" id="KW-1185">Reference proteome</keyword>
<evidence type="ECO:0000313" key="1">
    <source>
        <dbReference type="EMBL" id="MCJ2178119.1"/>
    </source>
</evidence>
<name>A0ABT0AZJ1_9SPHN</name>
<proteinExistence type="predicted"/>
<reference evidence="1" key="1">
    <citation type="submission" date="2022-03" db="EMBL/GenBank/DDBJ databases">
        <title>Identification of a novel bacterium isolated from mangrove sediments.</title>
        <authorList>
            <person name="Pan X."/>
        </authorList>
    </citation>
    <scope>NUCLEOTIDE SEQUENCE</scope>
    <source>
        <strain evidence="1">B2580</strain>
    </source>
</reference>
<dbReference type="Proteomes" id="UP001162880">
    <property type="component" value="Unassembled WGS sequence"/>
</dbReference>
<comment type="caution">
    <text evidence="1">The sequence shown here is derived from an EMBL/GenBank/DDBJ whole genome shotgun (WGS) entry which is preliminary data.</text>
</comment>
<evidence type="ECO:0000313" key="2">
    <source>
        <dbReference type="Proteomes" id="UP001162880"/>
    </source>
</evidence>
<protein>
    <submittedName>
        <fullName evidence="1">Uncharacterized protein</fullName>
    </submittedName>
</protein>
<gene>
    <name evidence="1" type="ORF">MTR64_06060</name>
</gene>
<dbReference type="RefSeq" id="WP_243991872.1">
    <property type="nucleotide sequence ID" value="NZ_JALHLE010000007.1"/>
</dbReference>
<organism evidence="1 2">
    <name type="scientific">Novosphingobium album</name>
    <name type="common">ex Hu et al. 2023</name>
    <dbReference type="NCBI Taxonomy" id="2930093"/>
    <lineage>
        <taxon>Bacteria</taxon>
        <taxon>Pseudomonadati</taxon>
        <taxon>Pseudomonadota</taxon>
        <taxon>Alphaproteobacteria</taxon>
        <taxon>Sphingomonadales</taxon>
        <taxon>Sphingomonadaceae</taxon>
        <taxon>Novosphingobium</taxon>
    </lineage>
</organism>